<dbReference type="AlphaFoldDB" id="A0A813DKL6"/>
<organism evidence="2 3">
    <name type="scientific">Polarella glacialis</name>
    <name type="common">Dinoflagellate</name>
    <dbReference type="NCBI Taxonomy" id="89957"/>
    <lineage>
        <taxon>Eukaryota</taxon>
        <taxon>Sar</taxon>
        <taxon>Alveolata</taxon>
        <taxon>Dinophyceae</taxon>
        <taxon>Suessiales</taxon>
        <taxon>Suessiaceae</taxon>
        <taxon>Polarella</taxon>
    </lineage>
</organism>
<protein>
    <submittedName>
        <fullName evidence="2">Uncharacterized protein</fullName>
    </submittedName>
</protein>
<comment type="caution">
    <text evidence="2">The sequence shown here is derived from an EMBL/GenBank/DDBJ whole genome shotgun (WGS) entry which is preliminary data.</text>
</comment>
<gene>
    <name evidence="2" type="ORF">PGLA1383_LOCUS7960</name>
</gene>
<sequence length="225" mass="24627">MSSSGTAIILLHCRALCCAACSHWPSSRWPDRRRGGLCHATAWRSFGAESGSTCHDSGQSPLPIVCRSEDVCLPVRLPAPREASPCDLQEEEEGQAPKILATTTITTITTTTTTTRKAAAMDAQQERSLALVPSKPPERRLLSQEAFKAKLFLSLCGGFLVHRSQKPELWFNQFGQGNMHLRMKTEDHSTLALRSHKLGHAGGSLAHRPLVNDVLRKATQVGRKP</sequence>
<accession>A0A813DKL6</accession>
<name>A0A813DKL6_POLGL</name>
<evidence type="ECO:0000256" key="1">
    <source>
        <dbReference type="SAM" id="SignalP"/>
    </source>
</evidence>
<dbReference type="EMBL" id="CAJNNV010003532">
    <property type="protein sequence ID" value="CAE8589183.1"/>
    <property type="molecule type" value="Genomic_DNA"/>
</dbReference>
<keyword evidence="3" id="KW-1185">Reference proteome</keyword>
<feature type="signal peptide" evidence="1">
    <location>
        <begin position="1"/>
        <end position="19"/>
    </location>
</feature>
<feature type="chain" id="PRO_5032906754" evidence="1">
    <location>
        <begin position="20"/>
        <end position="225"/>
    </location>
</feature>
<evidence type="ECO:0000313" key="2">
    <source>
        <dbReference type="EMBL" id="CAE8589183.1"/>
    </source>
</evidence>
<reference evidence="2" key="1">
    <citation type="submission" date="2021-02" db="EMBL/GenBank/DDBJ databases">
        <authorList>
            <person name="Dougan E. K."/>
            <person name="Rhodes N."/>
            <person name="Thang M."/>
            <person name="Chan C."/>
        </authorList>
    </citation>
    <scope>NUCLEOTIDE SEQUENCE</scope>
</reference>
<dbReference type="Proteomes" id="UP000654075">
    <property type="component" value="Unassembled WGS sequence"/>
</dbReference>
<keyword evidence="1" id="KW-0732">Signal</keyword>
<evidence type="ECO:0000313" key="3">
    <source>
        <dbReference type="Proteomes" id="UP000654075"/>
    </source>
</evidence>
<proteinExistence type="predicted"/>